<sequence length="106" mass="11932">MEGLIPFLIRAMKKQRPGHSYRCMSGGSSNRSYHLLLGENSMEGSSSHRRTRSEFQPPTVDFFQQQRRSSGGAAGLDHYRTSKNGRSFNRAASSMLCYRVSRGIKS</sequence>
<accession>A0ABD3B5G7</accession>
<keyword evidence="2" id="KW-1185">Reference proteome</keyword>
<name>A0ABD3B5G7_9GENT</name>
<reference evidence="1 2" key="1">
    <citation type="submission" date="2024-11" db="EMBL/GenBank/DDBJ databases">
        <title>A near-complete genome assembly of Cinchona calisaya.</title>
        <authorList>
            <person name="Lian D.C."/>
            <person name="Zhao X.W."/>
            <person name="Wei L."/>
        </authorList>
    </citation>
    <scope>NUCLEOTIDE SEQUENCE [LARGE SCALE GENOMIC DNA]</scope>
    <source>
        <tissue evidence="1">Nenye</tissue>
    </source>
</reference>
<dbReference type="EMBL" id="JBJUIK010000001">
    <property type="protein sequence ID" value="KAL3538800.1"/>
    <property type="molecule type" value="Genomic_DNA"/>
</dbReference>
<dbReference type="PANTHER" id="PTHR38370:SF1">
    <property type="entry name" value="BETA-1,4-XYLOSIDASE"/>
    <property type="match status" value="1"/>
</dbReference>
<evidence type="ECO:0000313" key="2">
    <source>
        <dbReference type="Proteomes" id="UP001630127"/>
    </source>
</evidence>
<protein>
    <submittedName>
        <fullName evidence="1">Uncharacterized protein</fullName>
    </submittedName>
</protein>
<dbReference type="AlphaFoldDB" id="A0ABD3B5G7"/>
<organism evidence="1 2">
    <name type="scientific">Cinchona calisaya</name>
    <dbReference type="NCBI Taxonomy" id="153742"/>
    <lineage>
        <taxon>Eukaryota</taxon>
        <taxon>Viridiplantae</taxon>
        <taxon>Streptophyta</taxon>
        <taxon>Embryophyta</taxon>
        <taxon>Tracheophyta</taxon>
        <taxon>Spermatophyta</taxon>
        <taxon>Magnoliopsida</taxon>
        <taxon>eudicotyledons</taxon>
        <taxon>Gunneridae</taxon>
        <taxon>Pentapetalae</taxon>
        <taxon>asterids</taxon>
        <taxon>lamiids</taxon>
        <taxon>Gentianales</taxon>
        <taxon>Rubiaceae</taxon>
        <taxon>Cinchonoideae</taxon>
        <taxon>Cinchoneae</taxon>
        <taxon>Cinchona</taxon>
    </lineage>
</organism>
<gene>
    <name evidence="1" type="ORF">ACH5RR_002166</name>
</gene>
<proteinExistence type="predicted"/>
<evidence type="ECO:0000313" key="1">
    <source>
        <dbReference type="EMBL" id="KAL3538800.1"/>
    </source>
</evidence>
<dbReference type="PANTHER" id="PTHR38370">
    <property type="entry name" value="BETA-1,4-XYLOSIDASE"/>
    <property type="match status" value="1"/>
</dbReference>
<dbReference type="Proteomes" id="UP001630127">
    <property type="component" value="Unassembled WGS sequence"/>
</dbReference>
<comment type="caution">
    <text evidence="1">The sequence shown here is derived from an EMBL/GenBank/DDBJ whole genome shotgun (WGS) entry which is preliminary data.</text>
</comment>